<dbReference type="AlphaFoldDB" id="A0A316GR07"/>
<dbReference type="EMBL" id="QGGW01000001">
    <property type="protein sequence ID" value="PWK62462.1"/>
    <property type="molecule type" value="Genomic_DNA"/>
</dbReference>
<evidence type="ECO:0000313" key="2">
    <source>
        <dbReference type="Proteomes" id="UP000245708"/>
    </source>
</evidence>
<accession>A0A316GR07</accession>
<proteinExistence type="predicted"/>
<dbReference type="RefSeq" id="WP_109664990.1">
    <property type="nucleotide sequence ID" value="NZ_QGGW01000001.1"/>
</dbReference>
<name>A0A316GR07_9RHOB</name>
<keyword evidence="2" id="KW-1185">Reference proteome</keyword>
<sequence length="78" mass="8443">MSRIAEDLADKLALDTIKAAEELGDDRLIEQIAQAVGASSPTTEELFRTAVRVRIAEARARKILAERLAKARTAPPAT</sequence>
<gene>
    <name evidence="1" type="ORF">C7455_101489</name>
</gene>
<dbReference type="OrthoDB" id="7876148at2"/>
<organism evidence="1 2">
    <name type="scientific">Roseicyclus mahoneyensis</name>
    <dbReference type="NCBI Taxonomy" id="164332"/>
    <lineage>
        <taxon>Bacteria</taxon>
        <taxon>Pseudomonadati</taxon>
        <taxon>Pseudomonadota</taxon>
        <taxon>Alphaproteobacteria</taxon>
        <taxon>Rhodobacterales</taxon>
        <taxon>Roseobacteraceae</taxon>
        <taxon>Roseicyclus</taxon>
    </lineage>
</organism>
<reference evidence="1 2" key="1">
    <citation type="submission" date="2018-05" db="EMBL/GenBank/DDBJ databases">
        <title>Genomic Encyclopedia of Type Strains, Phase IV (KMG-IV): sequencing the most valuable type-strain genomes for metagenomic binning, comparative biology and taxonomic classification.</title>
        <authorList>
            <person name="Goeker M."/>
        </authorList>
    </citation>
    <scope>NUCLEOTIDE SEQUENCE [LARGE SCALE GENOMIC DNA]</scope>
    <source>
        <strain evidence="1 2">DSM 16097</strain>
    </source>
</reference>
<dbReference type="Proteomes" id="UP000245708">
    <property type="component" value="Unassembled WGS sequence"/>
</dbReference>
<comment type="caution">
    <text evidence="1">The sequence shown here is derived from an EMBL/GenBank/DDBJ whole genome shotgun (WGS) entry which is preliminary data.</text>
</comment>
<evidence type="ECO:0000313" key="1">
    <source>
        <dbReference type="EMBL" id="PWK62462.1"/>
    </source>
</evidence>
<protein>
    <submittedName>
        <fullName evidence="1">Uncharacterized protein</fullName>
    </submittedName>
</protein>